<evidence type="ECO:0000256" key="13">
    <source>
        <dbReference type="PIRSR" id="PIRSR605959-3"/>
    </source>
</evidence>
<keyword evidence="5 13" id="KW-0479">Metal-binding</keyword>
<dbReference type="Gene3D" id="3.90.850.10">
    <property type="entry name" value="Fumarylacetoacetase-like, C-terminal domain"/>
    <property type="match status" value="1"/>
</dbReference>
<feature type="binding site" evidence="13">
    <location>
        <position position="211"/>
    </location>
    <ligand>
        <name>Ca(2+)</name>
        <dbReference type="ChEBI" id="CHEBI:29108"/>
    </ligand>
</feature>
<evidence type="ECO:0000256" key="5">
    <source>
        <dbReference type="ARBA" id="ARBA00022723"/>
    </source>
</evidence>
<feature type="compositionally biased region" description="Basic and acidic residues" evidence="14">
    <location>
        <begin position="1"/>
        <end position="15"/>
    </location>
</feature>
<evidence type="ECO:0000256" key="7">
    <source>
        <dbReference type="ARBA" id="ARBA00022837"/>
    </source>
</evidence>
<keyword evidence="9" id="KW-0828">Tyrosine catabolism</keyword>
<dbReference type="Pfam" id="PF01557">
    <property type="entry name" value="FAA_hydrolase"/>
    <property type="match status" value="1"/>
</dbReference>
<dbReference type="NCBIfam" id="TIGR01266">
    <property type="entry name" value="fum_ac_acetase"/>
    <property type="match status" value="1"/>
</dbReference>
<dbReference type="GO" id="GO:0004334">
    <property type="term" value="F:fumarylacetoacetase activity"/>
    <property type="evidence" value="ECO:0007669"/>
    <property type="project" value="UniProtKB-EC"/>
</dbReference>
<evidence type="ECO:0000256" key="3">
    <source>
        <dbReference type="ARBA" id="ARBA00004782"/>
    </source>
</evidence>
<dbReference type="Pfam" id="PF09298">
    <property type="entry name" value="FAA_hydrolase_N"/>
    <property type="match status" value="1"/>
</dbReference>
<evidence type="ECO:0000259" key="15">
    <source>
        <dbReference type="Pfam" id="PF01557"/>
    </source>
</evidence>
<feature type="region of interest" description="Disordered" evidence="14">
    <location>
        <begin position="1"/>
        <end position="20"/>
    </location>
</feature>
<evidence type="ECO:0000256" key="2">
    <source>
        <dbReference type="ARBA" id="ARBA00001946"/>
    </source>
</evidence>
<dbReference type="Proteomes" id="UP000248597">
    <property type="component" value="Unassembled WGS sequence"/>
</dbReference>
<comment type="caution">
    <text evidence="17">The sequence shown here is derived from an EMBL/GenBank/DDBJ whole genome shotgun (WGS) entry which is preliminary data.</text>
</comment>
<dbReference type="SUPFAM" id="SSF63433">
    <property type="entry name" value="Fumarylacetoacetate hydrolase, FAH, N-terminal domain"/>
    <property type="match status" value="1"/>
</dbReference>
<dbReference type="PANTHER" id="PTHR43069:SF2">
    <property type="entry name" value="FUMARYLACETOACETASE"/>
    <property type="match status" value="1"/>
</dbReference>
<evidence type="ECO:0000256" key="6">
    <source>
        <dbReference type="ARBA" id="ARBA00022801"/>
    </source>
</evidence>
<dbReference type="InterPro" id="IPR015377">
    <property type="entry name" value="Fumarylacetoacetase_N"/>
</dbReference>
<organism evidence="17 18">
    <name type="scientific">Sphingopyxis macrogoltabida</name>
    <name type="common">Sphingomonas macrogoltabidus</name>
    <dbReference type="NCBI Taxonomy" id="33050"/>
    <lineage>
        <taxon>Bacteria</taxon>
        <taxon>Pseudomonadati</taxon>
        <taxon>Pseudomonadota</taxon>
        <taxon>Alphaproteobacteria</taxon>
        <taxon>Sphingomonadales</taxon>
        <taxon>Sphingomonadaceae</taxon>
        <taxon>Sphingopyxis</taxon>
    </lineage>
</organism>
<accession>A0A2W5L519</accession>
<feature type="active site" description="Proton acceptor" evidence="11">
    <location>
        <position position="144"/>
    </location>
</feature>
<feature type="binding site" evidence="13">
    <location>
        <position position="137"/>
    </location>
    <ligand>
        <name>Ca(2+)</name>
        <dbReference type="ChEBI" id="CHEBI:29108"/>
    </ligand>
</feature>
<proteinExistence type="predicted"/>
<evidence type="ECO:0000256" key="9">
    <source>
        <dbReference type="ARBA" id="ARBA00022878"/>
    </source>
</evidence>
<feature type="binding site" evidence="12">
    <location>
        <position position="253"/>
    </location>
    <ligand>
        <name>substrate</name>
    </ligand>
</feature>
<evidence type="ECO:0000313" key="17">
    <source>
        <dbReference type="EMBL" id="PZQ24501.1"/>
    </source>
</evidence>
<dbReference type="GO" id="GO:0006572">
    <property type="term" value="P:L-tyrosine catabolic process"/>
    <property type="evidence" value="ECO:0007669"/>
    <property type="project" value="UniProtKB-KW"/>
</dbReference>
<dbReference type="GO" id="GO:0006559">
    <property type="term" value="P:L-phenylalanine catabolic process"/>
    <property type="evidence" value="ECO:0007669"/>
    <property type="project" value="UniProtKB-UniPathway"/>
</dbReference>
<reference evidence="17 18" key="1">
    <citation type="submission" date="2017-08" db="EMBL/GenBank/DDBJ databases">
        <title>Infants hospitalized years apart are colonized by the same room-sourced microbial strains.</title>
        <authorList>
            <person name="Brooks B."/>
            <person name="Olm M.R."/>
            <person name="Firek B.A."/>
            <person name="Baker R."/>
            <person name="Thomas B.C."/>
            <person name="Morowitz M.J."/>
            <person name="Banfield J.F."/>
        </authorList>
    </citation>
    <scope>NUCLEOTIDE SEQUENCE [LARGE SCALE GENOMIC DNA]</scope>
    <source>
        <strain evidence="17">S2_005_003_R2_47</strain>
    </source>
</reference>
<comment type="pathway">
    <text evidence="3">Amino-acid degradation; L-phenylalanine degradation; acetoacetate and fumarate from L-phenylalanine: step 6/6.</text>
</comment>
<keyword evidence="6" id="KW-0378">Hydrolase</keyword>
<evidence type="ECO:0000259" key="16">
    <source>
        <dbReference type="Pfam" id="PF09298"/>
    </source>
</evidence>
<evidence type="ECO:0000256" key="4">
    <source>
        <dbReference type="ARBA" id="ARBA00012094"/>
    </source>
</evidence>
<evidence type="ECO:0000256" key="14">
    <source>
        <dbReference type="SAM" id="MobiDB-lite"/>
    </source>
</evidence>
<feature type="binding site" evidence="13">
    <location>
        <position position="265"/>
    </location>
    <ligand>
        <name>Mg(2+)</name>
        <dbReference type="ChEBI" id="CHEBI:18420"/>
    </ligand>
</feature>
<dbReference type="InterPro" id="IPR036462">
    <property type="entry name" value="Fumarylacetoacetase_N_sf"/>
</dbReference>
<feature type="binding site" evidence="13">
    <location>
        <position position="213"/>
    </location>
    <ligand>
        <name>Ca(2+)</name>
        <dbReference type="ChEBI" id="CHEBI:29108"/>
    </ligand>
</feature>
<evidence type="ECO:0000313" key="18">
    <source>
        <dbReference type="Proteomes" id="UP000248597"/>
    </source>
</evidence>
<sequence length="438" mass="46639">MIELNDTHDPNRRSWVESANGDTDFPVQNLPFGRFVRDGGAPRCGVAIGDLIVDLSAAAEAQLLKGSAADALAAVRGGDLLPLMQLGNGAASALRAALFPLLAEGGDAALKAAADRVLVPRSAVQMILPTEVRQFTDMCVSTYHIGRFYGDDERGEPICPPVFRTIPVGYDGRASSVMVSGTPLRRPNGTWQSELRKGDLQYGPEPWLDYEMELGIWVGGPGNAHGSTLSLSQSADAIFGFSLLNDWSARGIQVWENMLGPFLAKSIGTTVSPWIVTSEALAPFRIAAFARPDGDPPVPPHLFDAKDQEQGGFDISLSASLRTPSSPHATEICRSNFRHMYWTASQMIAHHSGNGCPLRAGDLLGSGTCSGPAVGEAACFFERNLSGPVELPGGETRDWLADGDRVTLHGRATREGFAAIGFGEACGEILPAQKSPTR</sequence>
<feature type="domain" description="Fumarylacetoacetase N-terminal" evidence="16">
    <location>
        <begin position="28"/>
        <end position="129"/>
    </location>
</feature>
<evidence type="ECO:0000256" key="11">
    <source>
        <dbReference type="PIRSR" id="PIRSR605959-1"/>
    </source>
</evidence>
<dbReference type="GO" id="GO:1902000">
    <property type="term" value="P:homogentisate catabolic process"/>
    <property type="evidence" value="ECO:0007669"/>
    <property type="project" value="TreeGrafter"/>
</dbReference>
<dbReference type="AlphaFoldDB" id="A0A2W5L519"/>
<feature type="binding site" evidence="13">
    <location>
        <position position="246"/>
    </location>
    <ligand>
        <name>Ca(2+)</name>
        <dbReference type="ChEBI" id="CHEBI:29108"/>
    </ligand>
</feature>
<dbReference type="GO" id="GO:0046872">
    <property type="term" value="F:metal ion binding"/>
    <property type="evidence" value="ECO:0007669"/>
    <property type="project" value="UniProtKB-KW"/>
</dbReference>
<protein>
    <recommendedName>
        <fullName evidence="4">fumarylacetoacetase</fullName>
        <ecNumber evidence="4">3.7.1.2</ecNumber>
    </recommendedName>
</protein>
<dbReference type="UniPathway" id="UPA00139">
    <property type="reaction ID" value="UER00341"/>
</dbReference>
<keyword evidence="7 13" id="KW-0106">Calcium</keyword>
<keyword evidence="8 13" id="KW-0460">Magnesium</keyword>
<gene>
    <name evidence="17" type="primary">fahA</name>
    <name evidence="17" type="ORF">DI569_01380</name>
</gene>
<evidence type="ECO:0000256" key="10">
    <source>
        <dbReference type="ARBA" id="ARBA00023232"/>
    </source>
</evidence>
<dbReference type="InterPro" id="IPR036663">
    <property type="entry name" value="Fumarylacetoacetase_C_sf"/>
</dbReference>
<dbReference type="PANTHER" id="PTHR43069">
    <property type="entry name" value="FUMARYLACETOACETASE"/>
    <property type="match status" value="1"/>
</dbReference>
<dbReference type="EMBL" id="QFPJ01000002">
    <property type="protein sequence ID" value="PZQ24501.1"/>
    <property type="molecule type" value="Genomic_DNA"/>
</dbReference>
<dbReference type="Gene3D" id="2.30.30.230">
    <property type="entry name" value="Fumarylacetoacetase, N-terminal domain"/>
    <property type="match status" value="1"/>
</dbReference>
<feature type="binding site" evidence="12">
    <location>
        <position position="368"/>
    </location>
    <ligand>
        <name>substrate</name>
    </ligand>
</feature>
<name>A0A2W5L519_SPHMC</name>
<evidence type="ECO:0000256" key="8">
    <source>
        <dbReference type="ARBA" id="ARBA00022842"/>
    </source>
</evidence>
<feature type="domain" description="Fumarylacetoacetase-like C-terminal" evidence="15">
    <location>
        <begin position="166"/>
        <end position="415"/>
    </location>
</feature>
<comment type="cofactor">
    <cofactor evidence="2 13">
        <name>Mg(2+)</name>
        <dbReference type="ChEBI" id="CHEBI:18420"/>
    </cofactor>
</comment>
<feature type="binding site" evidence="13">
    <location>
        <position position="246"/>
    </location>
    <ligand>
        <name>Mg(2+)</name>
        <dbReference type="ChEBI" id="CHEBI:18420"/>
    </ligand>
</feature>
<dbReference type="SUPFAM" id="SSF56529">
    <property type="entry name" value="FAH"/>
    <property type="match status" value="1"/>
</dbReference>
<dbReference type="InterPro" id="IPR005959">
    <property type="entry name" value="Fumarylacetoacetase"/>
</dbReference>
<dbReference type="InterPro" id="IPR011234">
    <property type="entry name" value="Fumarylacetoacetase-like_C"/>
</dbReference>
<evidence type="ECO:0000256" key="1">
    <source>
        <dbReference type="ARBA" id="ARBA00001913"/>
    </source>
</evidence>
<keyword evidence="10" id="KW-0585">Phenylalanine catabolism</keyword>
<evidence type="ECO:0000256" key="12">
    <source>
        <dbReference type="PIRSR" id="PIRSR605959-2"/>
    </source>
</evidence>
<dbReference type="EC" id="3.7.1.2" evidence="4"/>
<feature type="binding site" evidence="13">
    <location>
        <position position="269"/>
    </location>
    <ligand>
        <name>Mg(2+)</name>
        <dbReference type="ChEBI" id="CHEBI:18420"/>
    </ligand>
</feature>
<comment type="cofactor">
    <cofactor evidence="1 13">
        <name>Ca(2+)</name>
        <dbReference type="ChEBI" id="CHEBI:29108"/>
    </cofactor>
</comment>